<sequence length="500" mass="56638">MAHRRSSGGCAARPVEADLFDEESLRDWVGLLLLQGQEREALRCYETWAERLRLQGGSVPSWDQLNLVKSSSDMVSLIKAKNTSQGGQQQNLTLNTVSGESERLAHQQDEVITWVHTSLMRLIAFILYWRSFAGQGELYEFETLLHRELITMENPGAQPSADPAAFGRRQVLLGLVSLPLIMLDLHQQTVLRSMRFQHPPEELLLACAASVTACWHLLQQRDLDTVEQTLRSFLPQLRGWAGDASPLQRQAASLATQGTLQLSLVAHHRLQLQRRWQLCQEAVILSRLTGDPALEVKALTFQASASFHLERWNEMESAYEAANQVKGAVPSLLQVKTLLGLARAAALRGQEAEALQRLRHAQALFPEAQEQDFLPAFLALDESHWLLVVFDASIRLTLARYLEHQAHYQQVEALLAPLTTSQQTDEIPDRLQLVLWHQRAQAALGEGDLERFCATVQETAARLQRLPSQKRKQELINTWRRARQQWPSERRLLELADLLL</sequence>
<protein>
    <submittedName>
        <fullName evidence="1">Uncharacterized protein</fullName>
    </submittedName>
</protein>
<dbReference type="EMBL" id="MCIF01000002">
    <property type="protein sequence ID" value="RAQ94803.1"/>
    <property type="molecule type" value="Genomic_DNA"/>
</dbReference>
<organism evidence="1 2">
    <name type="scientific">Thermogemmatispora tikiterensis</name>
    <dbReference type="NCBI Taxonomy" id="1825093"/>
    <lineage>
        <taxon>Bacteria</taxon>
        <taxon>Bacillati</taxon>
        <taxon>Chloroflexota</taxon>
        <taxon>Ktedonobacteria</taxon>
        <taxon>Thermogemmatisporales</taxon>
        <taxon>Thermogemmatisporaceae</taxon>
        <taxon>Thermogemmatispora</taxon>
    </lineage>
</organism>
<name>A0A328VGN6_9CHLR</name>
<evidence type="ECO:0000313" key="2">
    <source>
        <dbReference type="Proteomes" id="UP000248706"/>
    </source>
</evidence>
<dbReference type="Proteomes" id="UP000248706">
    <property type="component" value="Unassembled WGS sequence"/>
</dbReference>
<comment type="caution">
    <text evidence="1">The sequence shown here is derived from an EMBL/GenBank/DDBJ whole genome shotgun (WGS) entry which is preliminary data.</text>
</comment>
<accession>A0A328VGN6</accession>
<dbReference type="Gene3D" id="1.25.40.10">
    <property type="entry name" value="Tetratricopeptide repeat domain"/>
    <property type="match status" value="1"/>
</dbReference>
<evidence type="ECO:0000313" key="1">
    <source>
        <dbReference type="EMBL" id="RAQ94803.1"/>
    </source>
</evidence>
<dbReference type="AlphaFoldDB" id="A0A328VGN6"/>
<reference evidence="1 2" key="1">
    <citation type="submission" date="2016-08" db="EMBL/GenBank/DDBJ databases">
        <title>Analysis of Carbohydrate Active Enzymes in Thermogemmatispora T81 Reveals Carbohydrate Degradation Ability.</title>
        <authorList>
            <person name="Tomazini A."/>
            <person name="Lal S."/>
            <person name="Stott M."/>
            <person name="Henrissat B."/>
            <person name="Polikarpov I."/>
            <person name="Sparling R."/>
            <person name="Levin D.B."/>
        </authorList>
    </citation>
    <scope>NUCLEOTIDE SEQUENCE [LARGE SCALE GENOMIC DNA]</scope>
    <source>
        <strain evidence="1 2">T81</strain>
    </source>
</reference>
<dbReference type="RefSeq" id="WP_112427000.1">
    <property type="nucleotide sequence ID" value="NZ_MCIF01000002.1"/>
</dbReference>
<dbReference type="OrthoDB" id="166254at2"/>
<gene>
    <name evidence="1" type="ORF">A4R35_04595</name>
</gene>
<dbReference type="InterPro" id="IPR011990">
    <property type="entry name" value="TPR-like_helical_dom_sf"/>
</dbReference>
<keyword evidence="2" id="KW-1185">Reference proteome</keyword>
<proteinExistence type="predicted"/>